<reference evidence="1" key="2">
    <citation type="submission" date="2022-01" db="EMBL/GenBank/DDBJ databases">
        <authorList>
            <person name="Yamashiro T."/>
            <person name="Shiraishi A."/>
            <person name="Satake H."/>
            <person name="Nakayama K."/>
        </authorList>
    </citation>
    <scope>NUCLEOTIDE SEQUENCE</scope>
</reference>
<evidence type="ECO:0000313" key="1">
    <source>
        <dbReference type="EMBL" id="GJS90491.1"/>
    </source>
</evidence>
<comment type="caution">
    <text evidence="1">The sequence shown here is derived from an EMBL/GenBank/DDBJ whole genome shotgun (WGS) entry which is preliminary data.</text>
</comment>
<gene>
    <name evidence="1" type="ORF">Tco_0773127</name>
</gene>
<sequence length="122" mass="14653">MMSDSSGDGLSDLDDIDDLDMIMQQVQAEQEKEEAAERVHHRNYIYRERIKAEERLKADYFGPNPKCPLYYFRKRIDCMHWEWRNCPKAWHGQFARGDKKYPTIMLEAVASYDLWIWHAFFG</sequence>
<dbReference type="Proteomes" id="UP001151760">
    <property type="component" value="Unassembled WGS sequence"/>
</dbReference>
<organism evidence="1 2">
    <name type="scientific">Tanacetum coccineum</name>
    <dbReference type="NCBI Taxonomy" id="301880"/>
    <lineage>
        <taxon>Eukaryota</taxon>
        <taxon>Viridiplantae</taxon>
        <taxon>Streptophyta</taxon>
        <taxon>Embryophyta</taxon>
        <taxon>Tracheophyta</taxon>
        <taxon>Spermatophyta</taxon>
        <taxon>Magnoliopsida</taxon>
        <taxon>eudicotyledons</taxon>
        <taxon>Gunneridae</taxon>
        <taxon>Pentapetalae</taxon>
        <taxon>asterids</taxon>
        <taxon>campanulids</taxon>
        <taxon>Asterales</taxon>
        <taxon>Asteraceae</taxon>
        <taxon>Asteroideae</taxon>
        <taxon>Anthemideae</taxon>
        <taxon>Anthemidinae</taxon>
        <taxon>Tanacetum</taxon>
    </lineage>
</organism>
<evidence type="ECO:0000313" key="2">
    <source>
        <dbReference type="Proteomes" id="UP001151760"/>
    </source>
</evidence>
<accession>A0ABQ4ZM21</accession>
<protein>
    <submittedName>
        <fullName evidence="1">ALP1-like protein isoform X1</fullName>
    </submittedName>
</protein>
<reference evidence="1" key="1">
    <citation type="journal article" date="2022" name="Int. J. Mol. Sci.">
        <title>Draft Genome of Tanacetum Coccineum: Genomic Comparison of Closely Related Tanacetum-Family Plants.</title>
        <authorList>
            <person name="Yamashiro T."/>
            <person name="Shiraishi A."/>
            <person name="Nakayama K."/>
            <person name="Satake H."/>
        </authorList>
    </citation>
    <scope>NUCLEOTIDE SEQUENCE</scope>
</reference>
<dbReference type="EMBL" id="BQNB010011431">
    <property type="protein sequence ID" value="GJS90491.1"/>
    <property type="molecule type" value="Genomic_DNA"/>
</dbReference>
<dbReference type="Pfam" id="PF04827">
    <property type="entry name" value="Plant_tran"/>
    <property type="match status" value="1"/>
</dbReference>
<dbReference type="PANTHER" id="PTHR47150">
    <property type="entry name" value="OS12G0169200 PROTEIN"/>
    <property type="match status" value="1"/>
</dbReference>
<keyword evidence="2" id="KW-1185">Reference proteome</keyword>
<name>A0ABQ4ZM21_9ASTR</name>
<dbReference type="PANTHER" id="PTHR47150:SF6">
    <property type="entry name" value="OS01G0872900 PROTEIN"/>
    <property type="match status" value="1"/>
</dbReference>
<proteinExistence type="predicted"/>
<dbReference type="InterPro" id="IPR006912">
    <property type="entry name" value="Harbinger_derived_prot"/>
</dbReference>